<dbReference type="Pfam" id="PF00578">
    <property type="entry name" value="AhpC-TSA"/>
    <property type="match status" value="1"/>
</dbReference>
<protein>
    <submittedName>
        <fullName evidence="2">Thioredoxin family protein</fullName>
    </submittedName>
</protein>
<dbReference type="PANTHER" id="PTHR43640">
    <property type="entry name" value="OS07G0260300 PROTEIN"/>
    <property type="match status" value="1"/>
</dbReference>
<dbReference type="PANTHER" id="PTHR43640:SF1">
    <property type="entry name" value="THIOREDOXIN-DEPENDENT PEROXIREDOXIN"/>
    <property type="match status" value="1"/>
</dbReference>
<name>A0ABS5KA88_9BACT</name>
<organism evidence="2 3">
    <name type="scientific">Carboxylicivirga mesophila</name>
    <dbReference type="NCBI Taxonomy" id="1166478"/>
    <lineage>
        <taxon>Bacteria</taxon>
        <taxon>Pseudomonadati</taxon>
        <taxon>Bacteroidota</taxon>
        <taxon>Bacteroidia</taxon>
        <taxon>Marinilabiliales</taxon>
        <taxon>Marinilabiliaceae</taxon>
        <taxon>Carboxylicivirga</taxon>
    </lineage>
</organism>
<evidence type="ECO:0000259" key="1">
    <source>
        <dbReference type="PROSITE" id="PS51352"/>
    </source>
</evidence>
<reference evidence="2 3" key="1">
    <citation type="journal article" date="2014" name="Int. J. Syst. Evol. Microbiol.">
        <title>Carboxylicivirga gen. nov. in the family Marinilabiliaceae with two novel species, Carboxylicivirga mesophila sp. nov. and Carboxylicivirga taeanensis sp. nov., and reclassification of Cytophaga fermentans as Saccharicrinis fermentans gen. nov., comb. nov.</title>
        <authorList>
            <person name="Yang S.H."/>
            <person name="Seo H.S."/>
            <person name="Woo J.H."/>
            <person name="Oh H.M."/>
            <person name="Jang H."/>
            <person name="Lee J.H."/>
            <person name="Kim S.J."/>
            <person name="Kwon K.K."/>
        </authorList>
    </citation>
    <scope>NUCLEOTIDE SEQUENCE [LARGE SCALE GENOMIC DNA]</scope>
    <source>
        <strain evidence="2 3">JCM 18290</strain>
    </source>
</reference>
<dbReference type="CDD" id="cd02969">
    <property type="entry name" value="PRX_like1"/>
    <property type="match status" value="1"/>
</dbReference>
<evidence type="ECO:0000313" key="3">
    <source>
        <dbReference type="Proteomes" id="UP000721861"/>
    </source>
</evidence>
<keyword evidence="3" id="KW-1185">Reference proteome</keyword>
<dbReference type="Gene3D" id="3.40.30.10">
    <property type="entry name" value="Glutaredoxin"/>
    <property type="match status" value="1"/>
</dbReference>
<sequence length="184" mass="20373">MFALSLVAMAQVQVGDVAPAFKLLNTDYTEVALDDYKAQEGVILIFTCNHCPYAKFYEERIKQLHSAYKSQGFPVVAINPNDSVKYKEDGFSYMVDKGYEFPYLLDNEGIYKAYGATKTPHVFLLLKSGADKFKVGYIGAIDDSPQDASEVQLKYLENAIKAVKNGTAINPTLTKAIGCSIKPF</sequence>
<accession>A0ABS5KA88</accession>
<dbReference type="InterPro" id="IPR047262">
    <property type="entry name" value="PRX-like1"/>
</dbReference>
<dbReference type="PROSITE" id="PS51352">
    <property type="entry name" value="THIOREDOXIN_2"/>
    <property type="match status" value="1"/>
</dbReference>
<feature type="domain" description="Thioredoxin" evidence="1">
    <location>
        <begin position="12"/>
        <end position="161"/>
    </location>
</feature>
<dbReference type="SUPFAM" id="SSF52833">
    <property type="entry name" value="Thioredoxin-like"/>
    <property type="match status" value="1"/>
</dbReference>
<dbReference type="InterPro" id="IPR013766">
    <property type="entry name" value="Thioredoxin_domain"/>
</dbReference>
<dbReference type="InterPro" id="IPR036249">
    <property type="entry name" value="Thioredoxin-like_sf"/>
</dbReference>
<dbReference type="Proteomes" id="UP000721861">
    <property type="component" value="Unassembled WGS sequence"/>
</dbReference>
<evidence type="ECO:0000313" key="2">
    <source>
        <dbReference type="EMBL" id="MBS2211802.1"/>
    </source>
</evidence>
<dbReference type="InterPro" id="IPR000866">
    <property type="entry name" value="AhpC/TSA"/>
</dbReference>
<gene>
    <name evidence="2" type="ORF">KEM09_10325</name>
</gene>
<proteinExistence type="predicted"/>
<comment type="caution">
    <text evidence="2">The sequence shown here is derived from an EMBL/GenBank/DDBJ whole genome shotgun (WGS) entry which is preliminary data.</text>
</comment>
<dbReference type="EMBL" id="JAGUCN010000010">
    <property type="protein sequence ID" value="MBS2211802.1"/>
    <property type="molecule type" value="Genomic_DNA"/>
</dbReference>